<evidence type="ECO:0000256" key="2">
    <source>
        <dbReference type="SAM" id="Phobius"/>
    </source>
</evidence>
<keyword evidence="4" id="KW-1185">Reference proteome</keyword>
<dbReference type="EMBL" id="JWZT01003610">
    <property type="protein sequence ID" value="KII66095.1"/>
    <property type="molecule type" value="Genomic_DNA"/>
</dbReference>
<name>A0A0C2MP10_THEKT</name>
<keyword evidence="2" id="KW-0812">Transmembrane</keyword>
<evidence type="ECO:0000313" key="4">
    <source>
        <dbReference type="Proteomes" id="UP000031668"/>
    </source>
</evidence>
<reference evidence="3 4" key="1">
    <citation type="journal article" date="2014" name="Genome Biol. Evol.">
        <title>The genome of the myxosporean Thelohanellus kitauei shows adaptations to nutrient acquisition within its fish host.</title>
        <authorList>
            <person name="Yang Y."/>
            <person name="Xiong J."/>
            <person name="Zhou Z."/>
            <person name="Huo F."/>
            <person name="Miao W."/>
            <person name="Ran C."/>
            <person name="Liu Y."/>
            <person name="Zhang J."/>
            <person name="Feng J."/>
            <person name="Wang M."/>
            <person name="Wang M."/>
            <person name="Wang L."/>
            <person name="Yao B."/>
        </authorList>
    </citation>
    <scope>NUCLEOTIDE SEQUENCE [LARGE SCALE GENOMIC DNA]</scope>
    <source>
        <strain evidence="3">Wuqing</strain>
    </source>
</reference>
<keyword evidence="2" id="KW-0472">Membrane</keyword>
<feature type="region of interest" description="Disordered" evidence="1">
    <location>
        <begin position="1"/>
        <end position="27"/>
    </location>
</feature>
<evidence type="ECO:0000256" key="1">
    <source>
        <dbReference type="SAM" id="MobiDB-lite"/>
    </source>
</evidence>
<protein>
    <submittedName>
        <fullName evidence="3">Uncharacterized protein</fullName>
    </submittedName>
</protein>
<accession>A0A0C2MP10</accession>
<gene>
    <name evidence="3" type="ORF">RF11_08920</name>
</gene>
<feature type="transmembrane region" description="Helical" evidence="2">
    <location>
        <begin position="89"/>
        <end position="111"/>
    </location>
</feature>
<proteinExistence type="predicted"/>
<dbReference type="Proteomes" id="UP000031668">
    <property type="component" value="Unassembled WGS sequence"/>
</dbReference>
<sequence>MKKDENSSPIKTHKTGITAVSRDPDIPDVTTVRRGTNNHDVIIVNKETEEQTASNVPKSLATPNKPLEKLTEKTNTNLYMSIEKINRNMIITIVAVFIISLLLLTPIIFLIKQYQIKKKLKGIRTTYVYCVEGQSVESIF</sequence>
<organism evidence="3 4">
    <name type="scientific">Thelohanellus kitauei</name>
    <name type="common">Myxosporean</name>
    <dbReference type="NCBI Taxonomy" id="669202"/>
    <lineage>
        <taxon>Eukaryota</taxon>
        <taxon>Metazoa</taxon>
        <taxon>Cnidaria</taxon>
        <taxon>Myxozoa</taxon>
        <taxon>Myxosporea</taxon>
        <taxon>Bivalvulida</taxon>
        <taxon>Platysporina</taxon>
        <taxon>Myxobolidae</taxon>
        <taxon>Thelohanellus</taxon>
    </lineage>
</organism>
<dbReference type="AlphaFoldDB" id="A0A0C2MP10"/>
<keyword evidence="2" id="KW-1133">Transmembrane helix</keyword>
<evidence type="ECO:0000313" key="3">
    <source>
        <dbReference type="EMBL" id="KII66095.1"/>
    </source>
</evidence>
<comment type="caution">
    <text evidence="3">The sequence shown here is derived from an EMBL/GenBank/DDBJ whole genome shotgun (WGS) entry which is preliminary data.</text>
</comment>